<dbReference type="RefSeq" id="WP_066081095.1">
    <property type="nucleotide sequence ID" value="NZ_LVJE01000016.1"/>
</dbReference>
<dbReference type="Proteomes" id="UP000077164">
    <property type="component" value="Unassembled WGS sequence"/>
</dbReference>
<accession>A0A167WRL3</accession>
<dbReference type="EMBL" id="LVJE01000016">
    <property type="protein sequence ID" value="OAB27674.1"/>
    <property type="molecule type" value="Genomic_DNA"/>
</dbReference>
<sequence length="70" mass="7935">MEKTPFSNIRKNIISISNLLVDSFLIKNLISEFFVPEIVNPVFSPDRSKKPGDKKTIFSCQKRATKGSSF</sequence>
<evidence type="ECO:0000313" key="1">
    <source>
        <dbReference type="EMBL" id="OAB27674.1"/>
    </source>
</evidence>
<keyword evidence="2" id="KW-1185">Reference proteome</keyword>
<reference evidence="1 2" key="1">
    <citation type="submission" date="2016-03" db="EMBL/GenBank/DDBJ databases">
        <title>Draft genome sequence of Flavobacterium fryxellicola DSM 16209.</title>
        <authorList>
            <person name="Shin S.-K."/>
            <person name="Yi H."/>
        </authorList>
    </citation>
    <scope>NUCLEOTIDE SEQUENCE [LARGE SCALE GENOMIC DNA]</scope>
    <source>
        <strain evidence="1 2">DSM 16209</strain>
    </source>
</reference>
<organism evidence="1 2">
    <name type="scientific">Flavobacterium fryxellicola</name>
    <dbReference type="NCBI Taxonomy" id="249352"/>
    <lineage>
        <taxon>Bacteria</taxon>
        <taxon>Pseudomonadati</taxon>
        <taxon>Bacteroidota</taxon>
        <taxon>Flavobacteriia</taxon>
        <taxon>Flavobacteriales</taxon>
        <taxon>Flavobacteriaceae</taxon>
        <taxon>Flavobacterium</taxon>
    </lineage>
</organism>
<evidence type="ECO:0000313" key="2">
    <source>
        <dbReference type="Proteomes" id="UP000077164"/>
    </source>
</evidence>
<name>A0A167WRL3_9FLAO</name>
<comment type="caution">
    <text evidence="1">The sequence shown here is derived from an EMBL/GenBank/DDBJ whole genome shotgun (WGS) entry which is preliminary data.</text>
</comment>
<gene>
    <name evidence="1" type="ORF">FBFR_10905</name>
</gene>
<dbReference type="AlphaFoldDB" id="A0A167WRL3"/>
<protein>
    <submittedName>
        <fullName evidence="1">Uncharacterized protein</fullName>
    </submittedName>
</protein>
<proteinExistence type="predicted"/>